<protein>
    <recommendedName>
        <fullName evidence="3">SsrA-binding protein</fullName>
    </recommendedName>
    <alternativeName>
        <fullName evidence="3">Small protein B</fullName>
    </alternativeName>
</protein>
<dbReference type="InterPro" id="IPR023620">
    <property type="entry name" value="SmpB"/>
</dbReference>
<accession>A0A1F8CPM1</accession>
<dbReference type="Pfam" id="PF01668">
    <property type="entry name" value="SmpB"/>
    <property type="match status" value="1"/>
</dbReference>
<dbReference type="PANTHER" id="PTHR30308">
    <property type="entry name" value="TMRNA-BINDING COMPONENT OF TRANS-TRANSLATION TAGGING COMPLEX"/>
    <property type="match status" value="1"/>
</dbReference>
<dbReference type="EMBL" id="MGHU01000003">
    <property type="protein sequence ID" value="OGM78280.1"/>
    <property type="molecule type" value="Genomic_DNA"/>
</dbReference>
<dbReference type="Proteomes" id="UP000179241">
    <property type="component" value="Unassembled WGS sequence"/>
</dbReference>
<evidence type="ECO:0000313" key="4">
    <source>
        <dbReference type="EMBL" id="OGM78280.1"/>
    </source>
</evidence>
<proteinExistence type="inferred from homology"/>
<dbReference type="GO" id="GO:0003723">
    <property type="term" value="F:RNA binding"/>
    <property type="evidence" value="ECO:0007669"/>
    <property type="project" value="UniProtKB-UniRule"/>
</dbReference>
<sequence>MAKIKHVVNRKAGFEYALDSDRIEAGIAFLGWEAKAVREGRADLNTAVVRILRGEAMLLNAKIFPENAPQAIIDRPRKLLLKKAEILALETKTKAKKLTLVPTRFYTKGRLIKLEIKLGKTRRDFEKREAIKKRDFTRGRLAFDD</sequence>
<keyword evidence="1 3" id="KW-0963">Cytoplasm</keyword>
<dbReference type="PANTHER" id="PTHR30308:SF2">
    <property type="entry name" value="SSRA-BINDING PROTEIN"/>
    <property type="match status" value="1"/>
</dbReference>
<comment type="subcellular location">
    <subcellularLocation>
        <location evidence="3">Cytoplasm</location>
    </subcellularLocation>
    <text evidence="3">The tmRNA-SmpB complex associates with stalled 70S ribosomes.</text>
</comment>
<evidence type="ECO:0000256" key="3">
    <source>
        <dbReference type="HAMAP-Rule" id="MF_00023"/>
    </source>
</evidence>
<dbReference type="SUPFAM" id="SSF74982">
    <property type="entry name" value="Small protein B (SmpB)"/>
    <property type="match status" value="1"/>
</dbReference>
<dbReference type="GO" id="GO:0070929">
    <property type="term" value="P:trans-translation"/>
    <property type="evidence" value="ECO:0007669"/>
    <property type="project" value="UniProtKB-UniRule"/>
</dbReference>
<reference evidence="4 5" key="1">
    <citation type="journal article" date="2016" name="Nat. Commun.">
        <title>Thousands of microbial genomes shed light on interconnected biogeochemical processes in an aquifer system.</title>
        <authorList>
            <person name="Anantharaman K."/>
            <person name="Brown C.T."/>
            <person name="Hug L.A."/>
            <person name="Sharon I."/>
            <person name="Castelle C.J."/>
            <person name="Probst A.J."/>
            <person name="Thomas B.C."/>
            <person name="Singh A."/>
            <person name="Wilkins M.J."/>
            <person name="Karaoz U."/>
            <person name="Brodie E.L."/>
            <person name="Williams K.H."/>
            <person name="Hubbard S.S."/>
            <person name="Banfield J.F."/>
        </authorList>
    </citation>
    <scope>NUCLEOTIDE SEQUENCE [LARGE SCALE GENOMIC DNA]</scope>
</reference>
<comment type="caution">
    <text evidence="4">The sequence shown here is derived from an EMBL/GenBank/DDBJ whole genome shotgun (WGS) entry which is preliminary data.</text>
</comment>
<evidence type="ECO:0000256" key="2">
    <source>
        <dbReference type="ARBA" id="ARBA00022884"/>
    </source>
</evidence>
<comment type="function">
    <text evidence="3">Required for rescue of stalled ribosomes mediated by trans-translation. Binds to transfer-messenger RNA (tmRNA), required for stable association of tmRNA with ribosomes. tmRNA and SmpB together mimic tRNA shape, replacing the anticodon stem-loop with SmpB. tmRNA is encoded by the ssrA gene; the 2 termini fold to resemble tRNA(Ala) and it encodes a 'tag peptide', a short internal open reading frame. During trans-translation Ala-aminoacylated tmRNA acts like a tRNA, entering the A-site of stalled ribosomes, displacing the stalled mRNA. The ribosome then switches to translate the ORF on the tmRNA; the nascent peptide is terminated with the 'tag peptide' encoded by the tmRNA and targeted for degradation. The ribosome is freed to recommence translation, which seems to be the essential function of trans-translation.</text>
</comment>
<dbReference type="GO" id="GO:0070930">
    <property type="term" value="P:trans-translation-dependent protein tagging"/>
    <property type="evidence" value="ECO:0007669"/>
    <property type="project" value="TreeGrafter"/>
</dbReference>
<keyword evidence="2 3" id="KW-0694">RNA-binding</keyword>
<organism evidence="4 5">
    <name type="scientific">Candidatus Woesebacteria bacterium RIFOXYA1_FULL_43_9</name>
    <dbReference type="NCBI Taxonomy" id="1802534"/>
    <lineage>
        <taxon>Bacteria</taxon>
        <taxon>Candidatus Woeseibacteriota</taxon>
    </lineage>
</organism>
<dbReference type="Gene3D" id="2.40.280.10">
    <property type="match status" value="1"/>
</dbReference>
<dbReference type="GO" id="GO:0005829">
    <property type="term" value="C:cytosol"/>
    <property type="evidence" value="ECO:0007669"/>
    <property type="project" value="TreeGrafter"/>
</dbReference>
<dbReference type="InterPro" id="IPR000037">
    <property type="entry name" value="SsrA-bd_prot"/>
</dbReference>
<name>A0A1F8CPM1_9BACT</name>
<dbReference type="HAMAP" id="MF_00023">
    <property type="entry name" value="SmpB"/>
    <property type="match status" value="1"/>
</dbReference>
<evidence type="ECO:0000313" key="5">
    <source>
        <dbReference type="Proteomes" id="UP000179241"/>
    </source>
</evidence>
<dbReference type="AlphaFoldDB" id="A0A1F8CPM1"/>
<evidence type="ECO:0000256" key="1">
    <source>
        <dbReference type="ARBA" id="ARBA00022490"/>
    </source>
</evidence>
<comment type="similarity">
    <text evidence="3">Belongs to the SmpB family.</text>
</comment>
<gene>
    <name evidence="3" type="primary">smpB</name>
    <name evidence="4" type="ORF">A2188_02195</name>
</gene>